<gene>
    <name evidence="2" type="ORF">CERZMDRAFT_102775</name>
</gene>
<proteinExistence type="predicted"/>
<dbReference type="Proteomes" id="UP000799539">
    <property type="component" value="Unassembled WGS sequence"/>
</dbReference>
<dbReference type="CDD" id="cd18186">
    <property type="entry name" value="BTB_POZ_ZBTB_KLHL-like"/>
    <property type="match status" value="1"/>
</dbReference>
<keyword evidence="3" id="KW-1185">Reference proteome</keyword>
<protein>
    <recommendedName>
        <fullName evidence="1">BTB domain-containing protein</fullName>
    </recommendedName>
</protein>
<sequence>MAERSRVVEDTAGLKATVRSVYQSSLYSDFTIRCGAAIFRVHKLVLHAYSAYFRRLFTNTIAIPEVHISEDPRVFSVLIRHIYQLGFTCKPPPDMSLQTYCIKVFAMAEKYELMTLRVLAAERLQQSVCSPKGDLQIMPRFFVEILYTMDKEGGAQGGLLWSLLIATIEDNGKVLIEDKQAGFEQACFAIPNLNRELLPRLASLYSRRRQQN</sequence>
<reference evidence="2" key="1">
    <citation type="journal article" date="2020" name="Stud. Mycol.">
        <title>101 Dothideomycetes genomes: a test case for predicting lifestyles and emergence of pathogens.</title>
        <authorList>
            <person name="Haridas S."/>
            <person name="Albert R."/>
            <person name="Binder M."/>
            <person name="Bloem J."/>
            <person name="Labutti K."/>
            <person name="Salamov A."/>
            <person name="Andreopoulos B."/>
            <person name="Baker S."/>
            <person name="Barry K."/>
            <person name="Bills G."/>
            <person name="Bluhm B."/>
            <person name="Cannon C."/>
            <person name="Castanera R."/>
            <person name="Culley D."/>
            <person name="Daum C."/>
            <person name="Ezra D."/>
            <person name="Gonzalez J."/>
            <person name="Henrissat B."/>
            <person name="Kuo A."/>
            <person name="Liang C."/>
            <person name="Lipzen A."/>
            <person name="Lutzoni F."/>
            <person name="Magnuson J."/>
            <person name="Mondo S."/>
            <person name="Nolan M."/>
            <person name="Ohm R."/>
            <person name="Pangilinan J."/>
            <person name="Park H.-J."/>
            <person name="Ramirez L."/>
            <person name="Alfaro M."/>
            <person name="Sun H."/>
            <person name="Tritt A."/>
            <person name="Yoshinaga Y."/>
            <person name="Zwiers L.-H."/>
            <person name="Turgeon B."/>
            <person name="Goodwin S."/>
            <person name="Spatafora J."/>
            <person name="Crous P."/>
            <person name="Grigoriev I."/>
        </authorList>
    </citation>
    <scope>NUCLEOTIDE SEQUENCE</scope>
    <source>
        <strain evidence="2">SCOH1-5</strain>
    </source>
</reference>
<evidence type="ECO:0000259" key="1">
    <source>
        <dbReference type="PROSITE" id="PS50097"/>
    </source>
</evidence>
<dbReference type="Gene3D" id="3.30.710.10">
    <property type="entry name" value="Potassium Channel Kv1.1, Chain A"/>
    <property type="match status" value="1"/>
</dbReference>
<dbReference type="InterPro" id="IPR011333">
    <property type="entry name" value="SKP1/BTB/POZ_sf"/>
</dbReference>
<evidence type="ECO:0000313" key="2">
    <source>
        <dbReference type="EMBL" id="KAF2207077.1"/>
    </source>
</evidence>
<name>A0A6A6F412_9PEZI</name>
<dbReference type="SMART" id="SM00225">
    <property type="entry name" value="BTB"/>
    <property type="match status" value="1"/>
</dbReference>
<feature type="domain" description="BTB" evidence="1">
    <location>
        <begin position="28"/>
        <end position="83"/>
    </location>
</feature>
<dbReference type="InterPro" id="IPR000210">
    <property type="entry name" value="BTB/POZ_dom"/>
</dbReference>
<evidence type="ECO:0000313" key="3">
    <source>
        <dbReference type="Proteomes" id="UP000799539"/>
    </source>
</evidence>
<dbReference type="PROSITE" id="PS50097">
    <property type="entry name" value="BTB"/>
    <property type="match status" value="1"/>
</dbReference>
<dbReference type="PANTHER" id="PTHR24413">
    <property type="entry name" value="SPECKLE-TYPE POZ PROTEIN"/>
    <property type="match status" value="1"/>
</dbReference>
<dbReference type="Pfam" id="PF00651">
    <property type="entry name" value="BTB"/>
    <property type="match status" value="1"/>
</dbReference>
<dbReference type="SUPFAM" id="SSF54695">
    <property type="entry name" value="POZ domain"/>
    <property type="match status" value="1"/>
</dbReference>
<dbReference type="AlphaFoldDB" id="A0A6A6F412"/>
<dbReference type="EMBL" id="ML992707">
    <property type="protein sequence ID" value="KAF2207077.1"/>
    <property type="molecule type" value="Genomic_DNA"/>
</dbReference>
<organism evidence="2 3">
    <name type="scientific">Cercospora zeae-maydis SCOH1-5</name>
    <dbReference type="NCBI Taxonomy" id="717836"/>
    <lineage>
        <taxon>Eukaryota</taxon>
        <taxon>Fungi</taxon>
        <taxon>Dikarya</taxon>
        <taxon>Ascomycota</taxon>
        <taxon>Pezizomycotina</taxon>
        <taxon>Dothideomycetes</taxon>
        <taxon>Dothideomycetidae</taxon>
        <taxon>Mycosphaerellales</taxon>
        <taxon>Mycosphaerellaceae</taxon>
        <taxon>Cercospora</taxon>
    </lineage>
</organism>
<accession>A0A6A6F412</accession>
<dbReference type="OrthoDB" id="6359816at2759"/>